<name>A0A7R9MQ12_9ACAR</name>
<keyword evidence="6" id="KW-1015">Disulfide bond</keyword>
<accession>A0A7R9MQ12</accession>
<proteinExistence type="inferred from homology"/>
<keyword evidence="5" id="KW-0378">Hydrolase</keyword>
<dbReference type="InterPro" id="IPR029058">
    <property type="entry name" value="AB_hydrolase_fold"/>
</dbReference>
<dbReference type="GO" id="GO:0005764">
    <property type="term" value="C:lysosome"/>
    <property type="evidence" value="ECO:0007669"/>
    <property type="project" value="TreeGrafter"/>
</dbReference>
<dbReference type="Proteomes" id="UP000728032">
    <property type="component" value="Unassembled WGS sequence"/>
</dbReference>
<organism evidence="9">
    <name type="scientific">Oppiella nova</name>
    <dbReference type="NCBI Taxonomy" id="334625"/>
    <lineage>
        <taxon>Eukaryota</taxon>
        <taxon>Metazoa</taxon>
        <taxon>Ecdysozoa</taxon>
        <taxon>Arthropoda</taxon>
        <taxon>Chelicerata</taxon>
        <taxon>Arachnida</taxon>
        <taxon>Acari</taxon>
        <taxon>Acariformes</taxon>
        <taxon>Sarcoptiformes</taxon>
        <taxon>Oribatida</taxon>
        <taxon>Brachypylina</taxon>
        <taxon>Oppioidea</taxon>
        <taxon>Oppiidae</taxon>
        <taxon>Oppiella</taxon>
    </lineage>
</organism>
<dbReference type="GO" id="GO:0008474">
    <property type="term" value="F:palmitoyl-(protein) hydrolase activity"/>
    <property type="evidence" value="ECO:0007669"/>
    <property type="project" value="UniProtKB-EC"/>
</dbReference>
<protein>
    <recommendedName>
        <fullName evidence="3">Palmitoyl-protein thioesterase 1</fullName>
        <ecNumber evidence="2">3.1.2.22</ecNumber>
    </recommendedName>
    <alternativeName>
        <fullName evidence="8">Palmitoyl-protein hydrolase 1</fullName>
    </alternativeName>
</protein>
<dbReference type="PANTHER" id="PTHR11247">
    <property type="entry name" value="PALMITOYL-PROTEIN THIOESTERASE/DOLICHYLDIPHOSPHATASE 1"/>
    <property type="match status" value="1"/>
</dbReference>
<evidence type="ECO:0000256" key="4">
    <source>
        <dbReference type="ARBA" id="ARBA00022729"/>
    </source>
</evidence>
<comment type="similarity">
    <text evidence="1">Belongs to the palmitoyl-protein thioesterase family.</text>
</comment>
<evidence type="ECO:0000256" key="8">
    <source>
        <dbReference type="ARBA" id="ARBA00031934"/>
    </source>
</evidence>
<dbReference type="AlphaFoldDB" id="A0A7R9MQ12"/>
<keyword evidence="10" id="KW-1185">Reference proteome</keyword>
<evidence type="ECO:0000256" key="5">
    <source>
        <dbReference type="ARBA" id="ARBA00022801"/>
    </source>
</evidence>
<evidence type="ECO:0000256" key="2">
    <source>
        <dbReference type="ARBA" id="ARBA00012423"/>
    </source>
</evidence>
<evidence type="ECO:0000256" key="6">
    <source>
        <dbReference type="ARBA" id="ARBA00023157"/>
    </source>
</evidence>
<dbReference type="EMBL" id="OC952357">
    <property type="protein sequence ID" value="CAD7664309.1"/>
    <property type="molecule type" value="Genomic_DNA"/>
</dbReference>
<dbReference type="Gene3D" id="3.40.50.1820">
    <property type="entry name" value="alpha/beta hydrolase"/>
    <property type="match status" value="1"/>
</dbReference>
<dbReference type="GO" id="GO:0006898">
    <property type="term" value="P:receptor-mediated endocytosis"/>
    <property type="evidence" value="ECO:0007669"/>
    <property type="project" value="TreeGrafter"/>
</dbReference>
<evidence type="ECO:0000313" key="9">
    <source>
        <dbReference type="EMBL" id="CAD7664309.1"/>
    </source>
</evidence>
<evidence type="ECO:0000313" key="10">
    <source>
        <dbReference type="Proteomes" id="UP000728032"/>
    </source>
</evidence>
<dbReference type="SUPFAM" id="SSF53474">
    <property type="entry name" value="alpha/beta-Hydrolases"/>
    <property type="match status" value="1"/>
</dbReference>
<dbReference type="EMBL" id="CAJPVJ010037532">
    <property type="protein sequence ID" value="CAG2181446.1"/>
    <property type="molecule type" value="Genomic_DNA"/>
</dbReference>
<feature type="non-terminal residue" evidence="9">
    <location>
        <position position="1"/>
    </location>
</feature>
<reference evidence="9" key="1">
    <citation type="submission" date="2020-11" db="EMBL/GenBank/DDBJ databases">
        <authorList>
            <person name="Tran Van P."/>
        </authorList>
    </citation>
    <scope>NUCLEOTIDE SEQUENCE</scope>
</reference>
<gene>
    <name evidence="9" type="ORF">ONB1V03_LOCUS20867</name>
</gene>
<sequence>CDLVRKLLNYGAYEQYIQDHVVQAEYWHDPLQEVLYTQKSVFLADINNERNPRKGEYKERLVKLKNFVLVKYLNDSMVEPRESSLFGFYIAGQAQEIRKMRDTPLYTEDWIGLKELDTSGRLHEYEVIGDHLQIDMKWFDEEIIAKYLK</sequence>
<dbReference type="OrthoDB" id="10263094at2759"/>
<evidence type="ECO:0000256" key="7">
    <source>
        <dbReference type="ARBA" id="ARBA00023180"/>
    </source>
</evidence>
<dbReference type="PRINTS" id="PR00414">
    <property type="entry name" value="PPTHIESTRASE"/>
</dbReference>
<keyword evidence="4" id="KW-0732">Signal</keyword>
<dbReference type="Pfam" id="PF02089">
    <property type="entry name" value="Palm_thioest"/>
    <property type="match status" value="1"/>
</dbReference>
<evidence type="ECO:0000256" key="3">
    <source>
        <dbReference type="ARBA" id="ARBA00014212"/>
    </source>
</evidence>
<keyword evidence="7" id="KW-0325">Glycoprotein</keyword>
<evidence type="ECO:0000256" key="1">
    <source>
        <dbReference type="ARBA" id="ARBA00010758"/>
    </source>
</evidence>
<dbReference type="PANTHER" id="PTHR11247:SF8">
    <property type="entry name" value="PALMITOYL-PROTEIN THIOESTERASE 1"/>
    <property type="match status" value="1"/>
</dbReference>
<dbReference type="InterPro" id="IPR002472">
    <property type="entry name" value="Palm_thioest"/>
</dbReference>
<dbReference type="EC" id="3.1.2.22" evidence="2"/>